<dbReference type="Gene3D" id="2.160.10.10">
    <property type="entry name" value="Hexapeptide repeat proteins"/>
    <property type="match status" value="1"/>
</dbReference>
<dbReference type="InterPro" id="IPR020019">
    <property type="entry name" value="AcTrfase_PglD-like"/>
</dbReference>
<dbReference type="SUPFAM" id="SSF51161">
    <property type="entry name" value="Trimeric LpxA-like enzymes"/>
    <property type="match status" value="1"/>
</dbReference>
<feature type="active site" description="Proton acceptor" evidence="1">
    <location>
        <position position="130"/>
    </location>
</feature>
<evidence type="ECO:0000259" key="3">
    <source>
        <dbReference type="Pfam" id="PF17836"/>
    </source>
</evidence>
<keyword evidence="4" id="KW-0808">Transferase</keyword>
<dbReference type="EMBL" id="AB737825">
    <property type="protein sequence ID" value="BAM94755.1"/>
    <property type="molecule type" value="Genomic_DNA"/>
</dbReference>
<keyword evidence="4" id="KW-0012">Acyltransferase</keyword>
<dbReference type="InterPro" id="IPR050179">
    <property type="entry name" value="Trans_hexapeptide_repeat"/>
</dbReference>
<sequence length="210" mass="22328">MKKLAIIGASGHGKVVADIAEKNGYDEIIFLDDNNRSATFVDYPLVGDTDQVSDYSDWEFIVAIGNAMVRRRILKQLQNLKIATLIHPQAIISRRVVIGQGTVVMAGVVINSDVTIGQGCIINTGSSIDHDCHLSDFVHVSVGARVAGSVEIGHSTWIGAGATVSNNVTLVNSIMIGAGGVVVSDILEEGVYIGVPVRKMDLDENIDSSK</sequence>
<reference evidence="4" key="1">
    <citation type="journal article" date="2013" name="Appl. Environ. Microbiol.">
        <title>Genetic analysis of capsular polysaccharide synthesis gene clusters from all serotypes of Streptococcus suis: potential mechanisms for generation of capsular variation.</title>
        <authorList>
            <person name="Okura M."/>
            <person name="Takamatsu D."/>
            <person name="Maruyama F."/>
            <person name="Nozawa T."/>
            <person name="Nakagawa I."/>
            <person name="Osaki M."/>
            <person name="Sekizaki T."/>
            <person name="Gottschalk M."/>
            <person name="Kumagai Y."/>
            <person name="Hamada S."/>
        </authorList>
    </citation>
    <scope>NUCLEOTIDE SEQUENCE</scope>
    <source>
        <strain evidence="4">NT77</strain>
    </source>
</reference>
<dbReference type="AlphaFoldDB" id="M1VDH3"/>
<protein>
    <submittedName>
        <fullName evidence="4">Sugar O-acyltransferase</fullName>
    </submittedName>
</protein>
<dbReference type="PANTHER" id="PTHR43300">
    <property type="entry name" value="ACETYLTRANSFERASE"/>
    <property type="match status" value="1"/>
</dbReference>
<evidence type="ECO:0000256" key="2">
    <source>
        <dbReference type="PIRSR" id="PIRSR620019-2"/>
    </source>
</evidence>
<feature type="binding site" evidence="2">
    <location>
        <position position="139"/>
    </location>
    <ligand>
        <name>acetyl-CoA</name>
        <dbReference type="ChEBI" id="CHEBI:57288"/>
    </ligand>
</feature>
<dbReference type="PANTHER" id="PTHR43300:SF7">
    <property type="entry name" value="UDP-N-ACETYLBACILLOSAMINE N-ACETYLTRANSFERASE"/>
    <property type="match status" value="1"/>
</dbReference>
<dbReference type="InterPro" id="IPR011004">
    <property type="entry name" value="Trimer_LpxA-like_sf"/>
</dbReference>
<dbReference type="Gene3D" id="3.40.50.20">
    <property type="match status" value="1"/>
</dbReference>
<dbReference type="CDD" id="cd03360">
    <property type="entry name" value="LbH_AT_putative"/>
    <property type="match status" value="1"/>
</dbReference>
<feature type="domain" description="PglD N-terminal" evidence="3">
    <location>
        <begin position="3"/>
        <end position="77"/>
    </location>
</feature>
<feature type="binding site" evidence="2">
    <location>
        <begin position="10"/>
        <end position="12"/>
    </location>
    <ligand>
        <name>substrate</name>
    </ligand>
</feature>
<dbReference type="Pfam" id="PF00132">
    <property type="entry name" value="Hexapep"/>
    <property type="match status" value="1"/>
</dbReference>
<evidence type="ECO:0000256" key="1">
    <source>
        <dbReference type="PIRSR" id="PIRSR620019-1"/>
    </source>
</evidence>
<organism evidence="4">
    <name type="scientific">Streptococcus suis</name>
    <dbReference type="NCBI Taxonomy" id="1307"/>
    <lineage>
        <taxon>Bacteria</taxon>
        <taxon>Bacillati</taxon>
        <taxon>Bacillota</taxon>
        <taxon>Bacilli</taxon>
        <taxon>Lactobacillales</taxon>
        <taxon>Streptococcaceae</taxon>
        <taxon>Streptococcus</taxon>
    </lineage>
</organism>
<proteinExistence type="predicted"/>
<gene>
    <name evidence="4" type="primary">cps18I</name>
</gene>
<evidence type="ECO:0000313" key="4">
    <source>
        <dbReference type="EMBL" id="BAM94755.1"/>
    </source>
</evidence>
<accession>M1VDH3</accession>
<dbReference type="RefSeq" id="WP_029174888.1">
    <property type="nucleotide sequence ID" value="NZ_JABTZP010000035.1"/>
</dbReference>
<feature type="site" description="Increases basicity of active site His" evidence="1">
    <location>
        <position position="131"/>
    </location>
</feature>
<dbReference type="NCBIfam" id="TIGR03570">
    <property type="entry name" value="NeuD_NnaD"/>
    <property type="match status" value="1"/>
</dbReference>
<dbReference type="Pfam" id="PF17836">
    <property type="entry name" value="PglD_N"/>
    <property type="match status" value="1"/>
</dbReference>
<dbReference type="GO" id="GO:0016746">
    <property type="term" value="F:acyltransferase activity"/>
    <property type="evidence" value="ECO:0007669"/>
    <property type="project" value="UniProtKB-KW"/>
</dbReference>
<feature type="binding site" evidence="2">
    <location>
        <position position="65"/>
    </location>
    <ligand>
        <name>substrate</name>
    </ligand>
</feature>
<feature type="binding site" evidence="2">
    <location>
        <begin position="32"/>
        <end position="33"/>
    </location>
    <ligand>
        <name>substrate</name>
    </ligand>
</feature>
<name>M1VDH3_STRSU</name>
<dbReference type="InterPro" id="IPR001451">
    <property type="entry name" value="Hexapep"/>
</dbReference>
<dbReference type="InterPro" id="IPR041561">
    <property type="entry name" value="PglD_N"/>
</dbReference>